<dbReference type="GO" id="GO:0015031">
    <property type="term" value="P:protein transport"/>
    <property type="evidence" value="ECO:0007669"/>
    <property type="project" value="InterPro"/>
</dbReference>
<feature type="region of interest" description="Disordered" evidence="2">
    <location>
        <begin position="640"/>
        <end position="676"/>
    </location>
</feature>
<evidence type="ECO:0000313" key="5">
    <source>
        <dbReference type="Proteomes" id="UP000518752"/>
    </source>
</evidence>
<feature type="compositionally biased region" description="Pro residues" evidence="2">
    <location>
        <begin position="694"/>
        <end position="708"/>
    </location>
</feature>
<comment type="similarity">
    <text evidence="1">Belongs to the IST1 family.</text>
</comment>
<sequence>MAPQHWELTSVKAQLRLTSQRLGILQEKNDSKGSIVRRDIATLLEQGNVGLARVKAQNLFQEDILGDVLEILEMHVGVILEHISELDPNSPSPAVIEAASSIIFAAPRVESKDLQIVRELLVQRLGPDFARASIGNKDKCVSDRIVKNLSAPPPNAAQLDAYLLNIAQTYGLQWQPDPRRQDIVGALSEILNEQLAPVVDVAGLRRLCARGIPDDPACLRPRIWRILLGTLPVLRTSWPREARKQRESYYDLVRRLLEPFSDLSEPTTSLSSLDNLLVRVSKQLSGVPFGLFNGLQEGPETSILCPLDGSAPDDMRISCADNLTNRLRLIHACRDSNSSPSTPEIRLESDATDYVSKLSDNKSASDGPGSTVLHASKAFDSPHAHAKHASALLRILFVHGTINPGNISPHIPALLLPLYSVLIQEVDPEDLAHVEADTFWLFEAMVGEFAELEDEDSGNLWMRKFSERLNWADVELRDDLFSKGLDPALPHYSYRWLAPLFTQTLPLPSVIVAWDALFACPMRDRQNFKLEFLVDISTAMLLRAKTALLRLGKAAPKSPSLWSDEAAQVPPSPLRPWELSDAFIQGMALLQWYPIESAGGIDNILQTASELRHRREDEAKTSSTSSLRIGDRLRLSVWKGFTNQPTSPERSPSPSEHSDDEDTSGNDTETQDAGLTSRLATTVWRGITNQSAMEPPPSPLSPSPPSPQSSPSIVVNHTTENEEFNLTNRLAASVWRGITNRTAMEPPPSPLDPVTPLESLSRSVPHTPISPSIVVTDPESSPHSASRAWPSSTSIWGYAEKLKDSNAAATFSKVSSNWQAKALASIRRNDTGAKQSHTANAPSILPEIERSGLQNPSGTDSGGSELYSPPTRPAFFRPPRDTVMLAGKEPAIDVTSSPELSPLDGGIMQKTRNLQASLAALTRGSEHTGPATPQPKAKSGPRPLLLGSTPVTTPRSDRPISRSENSTPLDKSKQWNDVMQHRNYHGLNRDSLSSVSSLSPSDALTRGKPDYDSDSPPVSRKVALNRRSVSPMAPHTRTGSIPAVPPVPHLRSGSTPHLSMSSSSSSSSGVAALTSPVILSPVEFAQGMRSPGWGQVRIPDSPPAAKDSTLGRSPLTESIVTEKTASSFDEVTPLEPPLQPRKLTRKKTPPPREDTSDSAPEVLPRSTRVRTKRNGRPPNLRLQQAVTPERLNTSPSSLAVEWPHDEQELVMTPKASSFDATSSSPRSPKRMRKVSTESSRQQQVSSEGQEARPRKISAEGRIRKISESRARRNRDSGADMGDDEGYDELLSAYESEDNVRPT</sequence>
<feature type="compositionally biased region" description="Polar residues" evidence="2">
    <location>
        <begin position="1115"/>
        <end position="1129"/>
    </location>
</feature>
<reference evidence="4 5" key="1">
    <citation type="journal article" date="2020" name="ISME J.">
        <title>Uncovering the hidden diversity of litter-decomposition mechanisms in mushroom-forming fungi.</title>
        <authorList>
            <person name="Floudas D."/>
            <person name="Bentzer J."/>
            <person name="Ahren D."/>
            <person name="Johansson T."/>
            <person name="Persson P."/>
            <person name="Tunlid A."/>
        </authorList>
    </citation>
    <scope>NUCLEOTIDE SEQUENCE [LARGE SCALE GENOMIC DNA]</scope>
    <source>
        <strain evidence="4 5">CBS 406.79</strain>
    </source>
</reference>
<dbReference type="Proteomes" id="UP000518752">
    <property type="component" value="Unassembled WGS sequence"/>
</dbReference>
<feature type="region of interest" description="Disordered" evidence="2">
    <location>
        <begin position="924"/>
        <end position="1072"/>
    </location>
</feature>
<feature type="domain" description="Rab-GAP TBC" evidence="3">
    <location>
        <begin position="214"/>
        <end position="521"/>
    </location>
</feature>
<comment type="caution">
    <text evidence="4">The sequence shown here is derived from an EMBL/GenBank/DDBJ whole genome shotgun (WGS) entry which is preliminary data.</text>
</comment>
<feature type="region of interest" description="Disordered" evidence="2">
    <location>
        <begin position="1088"/>
        <end position="1302"/>
    </location>
</feature>
<feature type="compositionally biased region" description="Basic and acidic residues" evidence="2">
    <location>
        <begin position="1249"/>
        <end position="1277"/>
    </location>
</feature>
<dbReference type="Gene3D" id="1.20.1260.60">
    <property type="entry name" value="Vacuolar protein sorting-associated protein Ist1"/>
    <property type="match status" value="1"/>
</dbReference>
<feature type="region of interest" description="Disordered" evidence="2">
    <location>
        <begin position="689"/>
        <end position="713"/>
    </location>
</feature>
<dbReference type="PROSITE" id="PS50086">
    <property type="entry name" value="TBC_RABGAP"/>
    <property type="match status" value="1"/>
</dbReference>
<name>A0A8H5HXG4_9AGAR</name>
<proteinExistence type="inferred from homology"/>
<evidence type="ECO:0000256" key="2">
    <source>
        <dbReference type="SAM" id="MobiDB-lite"/>
    </source>
</evidence>
<dbReference type="OrthoDB" id="29853at2759"/>
<feature type="compositionally biased region" description="Low complexity" evidence="2">
    <location>
        <begin position="991"/>
        <end position="1001"/>
    </location>
</feature>
<dbReference type="Gene3D" id="1.10.472.80">
    <property type="entry name" value="Ypt/Rab-GAP domain of gyp1p, domain 3"/>
    <property type="match status" value="1"/>
</dbReference>
<evidence type="ECO:0000259" key="3">
    <source>
        <dbReference type="PROSITE" id="PS50086"/>
    </source>
</evidence>
<dbReference type="Pfam" id="PF03398">
    <property type="entry name" value="Ist1"/>
    <property type="match status" value="1"/>
</dbReference>
<dbReference type="InterPro" id="IPR035969">
    <property type="entry name" value="Rab-GAP_TBC_sf"/>
</dbReference>
<feature type="region of interest" description="Disordered" evidence="2">
    <location>
        <begin position="828"/>
        <end position="878"/>
    </location>
</feature>
<keyword evidence="5" id="KW-1185">Reference proteome</keyword>
<dbReference type="InterPro" id="IPR042277">
    <property type="entry name" value="IST1-like"/>
</dbReference>
<dbReference type="PANTHER" id="PTHR12161:SF5">
    <property type="entry name" value="IST1 HOMOLOG"/>
    <property type="match status" value="1"/>
</dbReference>
<gene>
    <name evidence="4" type="ORF">D9757_001983</name>
</gene>
<dbReference type="EMBL" id="JAACJN010000010">
    <property type="protein sequence ID" value="KAF5391263.1"/>
    <property type="molecule type" value="Genomic_DNA"/>
</dbReference>
<evidence type="ECO:0000313" key="4">
    <source>
        <dbReference type="EMBL" id="KAF5391263.1"/>
    </source>
</evidence>
<evidence type="ECO:0000256" key="1">
    <source>
        <dbReference type="ARBA" id="ARBA00005536"/>
    </source>
</evidence>
<feature type="compositionally biased region" description="Polar residues" evidence="2">
    <location>
        <begin position="665"/>
        <end position="676"/>
    </location>
</feature>
<feature type="compositionally biased region" description="Low complexity" evidence="2">
    <location>
        <begin position="1052"/>
        <end position="1072"/>
    </location>
</feature>
<feature type="compositionally biased region" description="Polar residues" evidence="2">
    <location>
        <begin position="1181"/>
        <end position="1197"/>
    </location>
</feature>
<dbReference type="SUPFAM" id="SSF47923">
    <property type="entry name" value="Ypt/Rab-GAP domain of gyp1p"/>
    <property type="match status" value="2"/>
</dbReference>
<dbReference type="InterPro" id="IPR005061">
    <property type="entry name" value="Ist1"/>
</dbReference>
<protein>
    <recommendedName>
        <fullName evidence="3">Rab-GAP TBC domain-containing protein</fullName>
    </recommendedName>
</protein>
<dbReference type="PANTHER" id="PTHR12161">
    <property type="entry name" value="IST1 FAMILY MEMBER"/>
    <property type="match status" value="1"/>
</dbReference>
<feature type="compositionally biased region" description="Polar residues" evidence="2">
    <location>
        <begin position="832"/>
        <end position="841"/>
    </location>
</feature>
<feature type="compositionally biased region" description="Polar residues" evidence="2">
    <location>
        <begin position="1236"/>
        <end position="1248"/>
    </location>
</feature>
<organism evidence="4 5">
    <name type="scientific">Collybiopsis confluens</name>
    <dbReference type="NCBI Taxonomy" id="2823264"/>
    <lineage>
        <taxon>Eukaryota</taxon>
        <taxon>Fungi</taxon>
        <taxon>Dikarya</taxon>
        <taxon>Basidiomycota</taxon>
        <taxon>Agaricomycotina</taxon>
        <taxon>Agaricomycetes</taxon>
        <taxon>Agaricomycetidae</taxon>
        <taxon>Agaricales</taxon>
        <taxon>Marasmiineae</taxon>
        <taxon>Omphalotaceae</taxon>
        <taxon>Collybiopsis</taxon>
    </lineage>
</organism>
<accession>A0A8H5HXG4</accession>
<dbReference type="InterPro" id="IPR000195">
    <property type="entry name" value="Rab-GAP-TBC_dom"/>
</dbReference>